<proteinExistence type="predicted"/>
<dbReference type="KEGG" id="vg:26519590"/>
<reference evidence="1 2" key="1">
    <citation type="submission" date="2015-07" db="EMBL/GenBank/DDBJ databases">
        <authorList>
            <person name="Pizzorno M.C."/>
            <person name="Stowe E.L."/>
            <person name="Andolino C.J."/>
            <person name="Luftman N.D."/>
            <person name="Meredith S.M."/>
            <person name="Pirnie R.T."/>
            <person name="Yankauskas J.R."/>
            <person name="Ball S.L."/>
            <person name="Bradley K.W."/>
            <person name="Asai D.J."/>
            <person name="Bowman C.A."/>
            <person name="Russell D.A."/>
            <person name="Pope W.H."/>
            <person name="Jacobs-Sera D."/>
            <person name="Hendrix R.W."/>
            <person name="Hatfull G.F."/>
        </authorList>
    </citation>
    <scope>NUCLEOTIDE SEQUENCE [LARGE SCALE GENOMIC DNA]</scope>
</reference>
<keyword evidence="2" id="KW-1185">Reference proteome</keyword>
<dbReference type="EMBL" id="KT355471">
    <property type="protein sequence ID" value="ALF00691.1"/>
    <property type="molecule type" value="Genomic_DNA"/>
</dbReference>
<protein>
    <submittedName>
        <fullName evidence="1">Uncharacterized protein</fullName>
    </submittedName>
</protein>
<accession>A0A0M3UKF6</accession>
<evidence type="ECO:0000313" key="2">
    <source>
        <dbReference type="Proteomes" id="UP000214345"/>
    </source>
</evidence>
<evidence type="ECO:0000313" key="1">
    <source>
        <dbReference type="EMBL" id="ALF00691.1"/>
    </source>
</evidence>
<gene>
    <name evidence="1" type="ORF">SEA_DECURRO_24</name>
</gene>
<dbReference type="RefSeq" id="YP_009191317.1">
    <property type="nucleotide sequence ID" value="NC_028692.1"/>
</dbReference>
<dbReference type="Proteomes" id="UP000214345">
    <property type="component" value="Segment"/>
</dbReference>
<sequence length="71" mass="8275">MDAFEPYETYSMAVLWNMSAQAAHDAPVDGDALARSNWQTLSIQRQWERLTPCQVQKIRDNHHEVDRDSRS</sequence>
<organism evidence="1 2">
    <name type="scientific">Arthrobacter phage Decurro</name>
    <dbReference type="NCBI Taxonomy" id="1698361"/>
    <lineage>
        <taxon>Viruses</taxon>
        <taxon>Duplodnaviria</taxon>
        <taxon>Heunggongvirae</taxon>
        <taxon>Uroviricota</taxon>
        <taxon>Caudoviricetes</taxon>
        <taxon>Decurrovirus</taxon>
        <taxon>Decurrovirus decurro</taxon>
    </lineage>
</organism>
<dbReference type="GeneID" id="26519590"/>
<name>A0A0M3UKF6_9CAUD</name>